<dbReference type="EnsemblPlants" id="HORVU.MOREX.r3.1HG0065320.1">
    <property type="protein sequence ID" value="HORVU.MOREX.r3.1HG0065320.1.CDS1"/>
    <property type="gene ID" value="HORVU.MOREX.r3.1HG0065320"/>
</dbReference>
<feature type="signal peptide" evidence="1">
    <location>
        <begin position="1"/>
        <end position="26"/>
    </location>
</feature>
<keyword evidence="3" id="KW-1185">Reference proteome</keyword>
<dbReference type="PANTHER" id="PTHR31676:SF30">
    <property type="entry name" value="OS05G0421100 PROTEIN"/>
    <property type="match status" value="1"/>
</dbReference>
<organism evidence="2 3">
    <name type="scientific">Hordeum vulgare subsp. vulgare</name>
    <name type="common">Domesticated barley</name>
    <dbReference type="NCBI Taxonomy" id="112509"/>
    <lineage>
        <taxon>Eukaryota</taxon>
        <taxon>Viridiplantae</taxon>
        <taxon>Streptophyta</taxon>
        <taxon>Embryophyta</taxon>
        <taxon>Tracheophyta</taxon>
        <taxon>Spermatophyta</taxon>
        <taxon>Magnoliopsida</taxon>
        <taxon>Liliopsida</taxon>
        <taxon>Poales</taxon>
        <taxon>Poaceae</taxon>
        <taxon>BOP clade</taxon>
        <taxon>Pooideae</taxon>
        <taxon>Triticodae</taxon>
        <taxon>Triticeae</taxon>
        <taxon>Hordeinae</taxon>
        <taxon>Hordeum</taxon>
    </lineage>
</organism>
<dbReference type="OMA" id="YTYRASD"/>
<evidence type="ECO:0000313" key="2">
    <source>
        <dbReference type="EnsemblPlants" id="HORVU.MOREX.r3.1HG0065320.1.CDS1"/>
    </source>
</evidence>
<reference evidence="2" key="3">
    <citation type="submission" date="2022-01" db="UniProtKB">
        <authorList>
            <consortium name="EnsemblPlants"/>
        </authorList>
    </citation>
    <scope>IDENTIFICATION</scope>
    <source>
        <strain evidence="2">subsp. vulgare</strain>
    </source>
</reference>
<dbReference type="KEGG" id="hvg:123412812"/>
<dbReference type="GeneID" id="123412812"/>
<dbReference type="PANTHER" id="PTHR31676">
    <property type="entry name" value="T31J12.3 PROTEIN-RELATED"/>
    <property type="match status" value="1"/>
</dbReference>
<name>A0A8I6WKA3_HORVV</name>
<protein>
    <submittedName>
        <fullName evidence="2">Uncharacterized protein</fullName>
    </submittedName>
</protein>
<dbReference type="Gene3D" id="2.30.240.10">
    <property type="entry name" value="At5g01610-like"/>
    <property type="match status" value="1"/>
</dbReference>
<reference evidence="3" key="1">
    <citation type="journal article" date="2012" name="Nature">
        <title>A physical, genetic and functional sequence assembly of the barley genome.</title>
        <authorList>
            <consortium name="The International Barley Genome Sequencing Consortium"/>
            <person name="Mayer K.F."/>
            <person name="Waugh R."/>
            <person name="Brown J.W."/>
            <person name="Schulman A."/>
            <person name="Langridge P."/>
            <person name="Platzer M."/>
            <person name="Fincher G.B."/>
            <person name="Muehlbauer G.J."/>
            <person name="Sato K."/>
            <person name="Close T.J."/>
            <person name="Wise R.P."/>
            <person name="Stein N."/>
        </authorList>
    </citation>
    <scope>NUCLEOTIDE SEQUENCE [LARGE SCALE GENOMIC DNA]</scope>
    <source>
        <strain evidence="3">cv. Morex</strain>
    </source>
</reference>
<dbReference type="Gramene" id="HORVU.MOREX.r3.1HG0065320.1">
    <property type="protein sequence ID" value="HORVU.MOREX.r3.1HG0065320.1.CDS1"/>
    <property type="gene ID" value="HORVU.MOREX.r3.1HG0065320"/>
</dbReference>
<dbReference type="Pfam" id="PF04398">
    <property type="entry name" value="DUF538"/>
    <property type="match status" value="1"/>
</dbReference>
<keyword evidence="1" id="KW-0732">Signal</keyword>
<dbReference type="SUPFAM" id="SSF141562">
    <property type="entry name" value="At5g01610-like"/>
    <property type="match status" value="1"/>
</dbReference>
<dbReference type="InterPro" id="IPR036758">
    <property type="entry name" value="At5g01610-like"/>
</dbReference>
<accession>A0A8I6WKA3</accession>
<dbReference type="Proteomes" id="UP000011116">
    <property type="component" value="Chromosome 1H"/>
</dbReference>
<feature type="chain" id="PRO_5035260331" evidence="1">
    <location>
        <begin position="27"/>
        <end position="177"/>
    </location>
</feature>
<evidence type="ECO:0000256" key="1">
    <source>
        <dbReference type="SAM" id="SignalP"/>
    </source>
</evidence>
<reference evidence="2" key="2">
    <citation type="submission" date="2020-10" db="EMBL/GenBank/DDBJ databases">
        <authorList>
            <person name="Scholz U."/>
            <person name="Mascher M."/>
            <person name="Fiebig A."/>
        </authorList>
    </citation>
    <scope>NUCLEOTIDE SEQUENCE [LARGE SCALE GENOMIC DNA]</scope>
    <source>
        <strain evidence="2">cv. Morex</strain>
    </source>
</reference>
<dbReference type="AlphaFoldDB" id="A0A8I6WKA3"/>
<evidence type="ECO:0000313" key="3">
    <source>
        <dbReference type="Proteomes" id="UP000011116"/>
    </source>
</evidence>
<sequence length="177" mass="19044">MATTRLRLLFLFTLLAGTAVFSVSAACDVPAEPAVAGAVGAEPSAYEMLEKFGFPKGILPVGVTGYTLRRSDGAFQVFMDKDCEFEVDGGYKLTYQRTISGRVAGGSLRDLRGVSVRILFVNWGIDQVLMADADHLMFYVGPLSQAFTSDNFEESPRCSCRRHGVADVGEVVGVAAM</sequence>
<dbReference type="Gramene" id="HORVU.MOREX.r2.1HG0052100.1">
    <property type="protein sequence ID" value="HORVU.MOREX.r2.1HG0052100.1.CDS.1"/>
    <property type="gene ID" value="HORVU.MOREX.r2.1HG0052100"/>
</dbReference>
<dbReference type="RefSeq" id="XP_044961698.1">
    <property type="nucleotide sequence ID" value="XM_045105763.1"/>
</dbReference>
<dbReference type="InterPro" id="IPR007493">
    <property type="entry name" value="DUF538"/>
</dbReference>
<gene>
    <name evidence="2" type="primary">LOC123412812</name>
</gene>
<dbReference type="PROSITE" id="PS51257">
    <property type="entry name" value="PROKAR_LIPOPROTEIN"/>
    <property type="match status" value="1"/>
</dbReference>
<proteinExistence type="predicted"/>
<dbReference type="OrthoDB" id="1897482at2759"/>